<keyword evidence="3" id="KW-1185">Reference proteome</keyword>
<proteinExistence type="predicted"/>
<gene>
    <name evidence="2" type="ORF">SAMN02745194_02988</name>
</gene>
<dbReference type="STRING" id="198092.SAMN02745194_02988"/>
<accession>A0A1M6KUV8</accession>
<organism evidence="2 3">
    <name type="scientific">Muricoccus roseus</name>
    <dbReference type="NCBI Taxonomy" id="198092"/>
    <lineage>
        <taxon>Bacteria</taxon>
        <taxon>Pseudomonadati</taxon>
        <taxon>Pseudomonadota</taxon>
        <taxon>Alphaproteobacteria</taxon>
        <taxon>Acetobacterales</taxon>
        <taxon>Roseomonadaceae</taxon>
        <taxon>Muricoccus</taxon>
    </lineage>
</organism>
<keyword evidence="1" id="KW-0472">Membrane</keyword>
<dbReference type="OrthoDB" id="9899718at2"/>
<reference evidence="2 3" key="1">
    <citation type="submission" date="2016-11" db="EMBL/GenBank/DDBJ databases">
        <authorList>
            <person name="Jaros S."/>
            <person name="Januszkiewicz K."/>
            <person name="Wedrychowicz H."/>
        </authorList>
    </citation>
    <scope>NUCLEOTIDE SEQUENCE [LARGE SCALE GENOMIC DNA]</scope>
    <source>
        <strain evidence="2 3">DSM 14916</strain>
    </source>
</reference>
<dbReference type="AlphaFoldDB" id="A0A1M6KUV8"/>
<keyword evidence="1" id="KW-1133">Transmembrane helix</keyword>
<name>A0A1M6KUV8_9PROT</name>
<evidence type="ECO:0000256" key="1">
    <source>
        <dbReference type="SAM" id="Phobius"/>
    </source>
</evidence>
<evidence type="ECO:0000313" key="2">
    <source>
        <dbReference type="EMBL" id="SHJ62767.1"/>
    </source>
</evidence>
<dbReference type="EMBL" id="FQZF01000017">
    <property type="protein sequence ID" value="SHJ62767.1"/>
    <property type="molecule type" value="Genomic_DNA"/>
</dbReference>
<sequence length="65" mass="6499">MDRIALALIASGLVLILAIVGTVLGGMSSDALPTYAALGAALSGTVIVTGLAMLERRAFSPARSI</sequence>
<protein>
    <submittedName>
        <fullName evidence="2">Uncharacterized protein</fullName>
    </submittedName>
</protein>
<dbReference type="Proteomes" id="UP000184387">
    <property type="component" value="Unassembled WGS sequence"/>
</dbReference>
<evidence type="ECO:0000313" key="3">
    <source>
        <dbReference type="Proteomes" id="UP000184387"/>
    </source>
</evidence>
<feature type="transmembrane region" description="Helical" evidence="1">
    <location>
        <begin position="35"/>
        <end position="54"/>
    </location>
</feature>
<dbReference type="RefSeq" id="WP_073136085.1">
    <property type="nucleotide sequence ID" value="NZ_FQZF01000017.1"/>
</dbReference>
<keyword evidence="1" id="KW-0812">Transmembrane</keyword>